<dbReference type="Pfam" id="PF04082">
    <property type="entry name" value="Fungal_trans"/>
    <property type="match status" value="1"/>
</dbReference>
<evidence type="ECO:0000256" key="6">
    <source>
        <dbReference type="ARBA" id="ARBA00023242"/>
    </source>
</evidence>
<feature type="compositionally biased region" description="Low complexity" evidence="7">
    <location>
        <begin position="930"/>
        <end position="949"/>
    </location>
</feature>
<keyword evidence="3" id="KW-0805">Transcription regulation</keyword>
<dbReference type="SUPFAM" id="SSF57701">
    <property type="entry name" value="Zn2/Cys6 DNA-binding domain"/>
    <property type="match status" value="1"/>
</dbReference>
<feature type="region of interest" description="Disordered" evidence="7">
    <location>
        <begin position="1019"/>
        <end position="1045"/>
    </location>
</feature>
<dbReference type="RefSeq" id="XP_025381340.1">
    <property type="nucleotide sequence ID" value="XM_025525470.1"/>
</dbReference>
<dbReference type="GeneID" id="37047386"/>
<dbReference type="GO" id="GO:0006351">
    <property type="term" value="P:DNA-templated transcription"/>
    <property type="evidence" value="ECO:0007669"/>
    <property type="project" value="InterPro"/>
</dbReference>
<dbReference type="CDD" id="cd00067">
    <property type="entry name" value="GAL4"/>
    <property type="match status" value="1"/>
</dbReference>
<feature type="compositionally biased region" description="Basic and acidic residues" evidence="7">
    <location>
        <begin position="912"/>
        <end position="929"/>
    </location>
</feature>
<dbReference type="PROSITE" id="PS00463">
    <property type="entry name" value="ZN2_CY6_FUNGAL_1"/>
    <property type="match status" value="1"/>
</dbReference>
<feature type="compositionally biased region" description="Polar residues" evidence="7">
    <location>
        <begin position="102"/>
        <end position="111"/>
    </location>
</feature>
<keyword evidence="10" id="KW-1185">Reference proteome</keyword>
<comment type="subcellular location">
    <subcellularLocation>
        <location evidence="1">Nucleus</location>
    </subcellularLocation>
</comment>
<dbReference type="InterPro" id="IPR036864">
    <property type="entry name" value="Zn2-C6_fun-type_DNA-bd_sf"/>
</dbReference>
<dbReference type="GO" id="GO:0000976">
    <property type="term" value="F:transcription cis-regulatory region binding"/>
    <property type="evidence" value="ECO:0007669"/>
    <property type="project" value="TreeGrafter"/>
</dbReference>
<dbReference type="InterPro" id="IPR007219">
    <property type="entry name" value="XnlR_reg_dom"/>
</dbReference>
<dbReference type="Proteomes" id="UP000245768">
    <property type="component" value="Unassembled WGS sequence"/>
</dbReference>
<proteinExistence type="predicted"/>
<keyword evidence="5" id="KW-0804">Transcription</keyword>
<reference evidence="9 10" key="1">
    <citation type="journal article" date="2018" name="Mol. Biol. Evol.">
        <title>Broad Genomic Sampling Reveals a Smut Pathogenic Ancestry of the Fungal Clade Ustilaginomycotina.</title>
        <authorList>
            <person name="Kijpornyongpan T."/>
            <person name="Mondo S.J."/>
            <person name="Barry K."/>
            <person name="Sandor L."/>
            <person name="Lee J."/>
            <person name="Lipzen A."/>
            <person name="Pangilinan J."/>
            <person name="LaButti K."/>
            <person name="Hainaut M."/>
            <person name="Henrissat B."/>
            <person name="Grigoriev I.V."/>
            <person name="Spatafora J.W."/>
            <person name="Aime M.C."/>
        </authorList>
    </citation>
    <scope>NUCLEOTIDE SEQUENCE [LARGE SCALE GENOMIC DNA]</scope>
    <source>
        <strain evidence="9 10">MCA 4198</strain>
    </source>
</reference>
<dbReference type="PROSITE" id="PS50048">
    <property type="entry name" value="ZN2_CY6_FUNGAL_2"/>
    <property type="match status" value="1"/>
</dbReference>
<gene>
    <name evidence="9" type="ORF">FA10DRAFT_42085</name>
</gene>
<dbReference type="InterPro" id="IPR051089">
    <property type="entry name" value="prtT"/>
</dbReference>
<feature type="region of interest" description="Disordered" evidence="7">
    <location>
        <begin position="245"/>
        <end position="320"/>
    </location>
</feature>
<feature type="region of interest" description="Disordered" evidence="7">
    <location>
        <begin position="372"/>
        <end position="439"/>
    </location>
</feature>
<dbReference type="OrthoDB" id="3163292at2759"/>
<dbReference type="EMBL" id="KZ819634">
    <property type="protein sequence ID" value="PWN94142.1"/>
    <property type="molecule type" value="Genomic_DNA"/>
</dbReference>
<dbReference type="PANTHER" id="PTHR31845:SF19">
    <property type="entry name" value="TRANSCRIPTION FACTOR DOMAIN-CONTAINING PROTEIN"/>
    <property type="match status" value="1"/>
</dbReference>
<sequence length="1171" mass="129697">MSSKSIEAVGTAAADGQRKSASHVKAEKADAPRPVKRVKQQQQQLEAPPSVSPPASMERKESVDEAFGDEDGDIEDEDEEMEEDDEEDDDDEAGPGRAGSQPAGSQATSATGKAPSKKSRDEKKISCLPCREAKIKCTIPRGAQQCERCQRSGKDCVFKTHKRGRRPGKMRQQQANRRWEQAVKIFEDLKKITTELGDDKALRLVQIIRSNIINSNAIPEPIAKLIDLDNEERRLIQIIESRKENLGGPHSSEAMMYAASPGRSGAKRKWSEHQSSSTHVLPHYHQQQLQLNHQQQSRSDRERSDQRVMVKKEGGTPLFENTVTRGFLGIPKSEAETSLMVDLEDEASVSEVPAHISSSSNPLKLLAHASVTRTNNGPPRSHAGEDSAAGAGSHRDTDHNALPRGLDGQESEMSTHFPRRGVAGGSVPSQTARRRAAQDFADKRNFKGSTFQPVYDHDPKYDPITRGRMTLNQASKLIDFFYDHFSNFIFVFDRQLSDLTYIRKHSCFLLTVMCAFAAFYHPDEEHRALHPGLTEWYEGLLPAMLSGGFKSVEISQACYVLASFEPFVNGAASDKSFLLLGTAIRMAGELGCNLRMYSYHLPKAFRQQTPESMTKHRQLKNTERLWLSLWLFERTLHLMTGQSLSLNEDGPTAVCLFWHRKPLSCPQDGAIVGLIELRRIVAQRQCYYEEELRHPLSEFLKRYTVKKREDDVQVSAMTRDERDRLEDVKIRYTTFRDRAIDSLRNWRKLWIGWSVEDSDDESSVNTTTTKTPLEATGELHYYIAVLLTLSLPLKDSEKVTPYFLQDSFRDCFDASLQLLTLFRTYRGMEFMSNNMIISATYSCIFALDLAFGGRADFPLPRSHKPEDIQDQCQELGVKLKQAGEKCINSLQSAAWQCGHYIETTLARIRAKHGEGEVKSSKRASTRDRNANPSAPPSSSSALASTSIPSLDGFLMDGYPGPPGGGRGSGNRQRPQSHESAWLGALSTSMAQESSAAVAAAAAVFGAAPGGNMVGSYDSSTYGHSSTLPNEQRQPMSHADNSSRSVDYQAEHHPHVYSLQQVPERFADAQPSSLLTPSSNGNSNQQRSVDSIFDLTDLGLGGSGMELGGHGSGGGSSGLGFDARADDGQFVPVLSQLNAMSFFINGSGQGQQYPAEALTPQQHLQHHHNQQS</sequence>
<dbReference type="AlphaFoldDB" id="A0A316YYG2"/>
<evidence type="ECO:0000256" key="2">
    <source>
        <dbReference type="ARBA" id="ARBA00022723"/>
    </source>
</evidence>
<feature type="compositionally biased region" description="Basic and acidic residues" evidence="7">
    <location>
        <begin position="24"/>
        <end position="33"/>
    </location>
</feature>
<dbReference type="GO" id="GO:0008270">
    <property type="term" value="F:zinc ion binding"/>
    <property type="evidence" value="ECO:0007669"/>
    <property type="project" value="InterPro"/>
</dbReference>
<organism evidence="9 10">
    <name type="scientific">Acaromyces ingoldii</name>
    <dbReference type="NCBI Taxonomy" id="215250"/>
    <lineage>
        <taxon>Eukaryota</taxon>
        <taxon>Fungi</taxon>
        <taxon>Dikarya</taxon>
        <taxon>Basidiomycota</taxon>
        <taxon>Ustilaginomycotina</taxon>
        <taxon>Exobasidiomycetes</taxon>
        <taxon>Exobasidiales</taxon>
        <taxon>Cryptobasidiaceae</taxon>
        <taxon>Acaromyces</taxon>
    </lineage>
</organism>
<feature type="compositionally biased region" description="Low complexity" evidence="7">
    <location>
        <begin position="285"/>
        <end position="297"/>
    </location>
</feature>
<feature type="region of interest" description="Disordered" evidence="7">
    <location>
        <begin position="1"/>
        <end position="124"/>
    </location>
</feature>
<feature type="domain" description="Zn(2)-C6 fungal-type" evidence="8">
    <location>
        <begin position="126"/>
        <end position="158"/>
    </location>
</feature>
<dbReference type="STRING" id="215250.A0A316YYG2"/>
<dbReference type="SMART" id="SM00906">
    <property type="entry name" value="Fungal_trans"/>
    <property type="match status" value="1"/>
</dbReference>
<dbReference type="GO" id="GO:0000981">
    <property type="term" value="F:DNA-binding transcription factor activity, RNA polymerase II-specific"/>
    <property type="evidence" value="ECO:0007669"/>
    <property type="project" value="InterPro"/>
</dbReference>
<dbReference type="Gene3D" id="4.10.240.10">
    <property type="entry name" value="Zn(2)-C6 fungal-type DNA-binding domain"/>
    <property type="match status" value="1"/>
</dbReference>
<accession>A0A316YYG2</accession>
<feature type="region of interest" description="Disordered" evidence="7">
    <location>
        <begin position="912"/>
        <end position="978"/>
    </location>
</feature>
<evidence type="ECO:0000256" key="5">
    <source>
        <dbReference type="ARBA" id="ARBA00023163"/>
    </source>
</evidence>
<dbReference type="GO" id="GO:0005634">
    <property type="term" value="C:nucleus"/>
    <property type="evidence" value="ECO:0007669"/>
    <property type="project" value="UniProtKB-SubCell"/>
</dbReference>
<evidence type="ECO:0000313" key="10">
    <source>
        <dbReference type="Proteomes" id="UP000245768"/>
    </source>
</evidence>
<protein>
    <recommendedName>
        <fullName evidence="8">Zn(2)-C6 fungal-type domain-containing protein</fullName>
    </recommendedName>
</protein>
<name>A0A316YYG2_9BASI</name>
<dbReference type="CDD" id="cd12148">
    <property type="entry name" value="fungal_TF_MHR"/>
    <property type="match status" value="1"/>
</dbReference>
<feature type="compositionally biased region" description="Basic and acidic residues" evidence="7">
    <location>
        <begin position="298"/>
        <end position="314"/>
    </location>
</feature>
<evidence type="ECO:0000313" key="9">
    <source>
        <dbReference type="EMBL" id="PWN94142.1"/>
    </source>
</evidence>
<feature type="compositionally biased region" description="Acidic residues" evidence="7">
    <location>
        <begin position="64"/>
        <end position="93"/>
    </location>
</feature>
<evidence type="ECO:0000256" key="4">
    <source>
        <dbReference type="ARBA" id="ARBA00023125"/>
    </source>
</evidence>
<dbReference type="SMART" id="SM00066">
    <property type="entry name" value="GAL4"/>
    <property type="match status" value="1"/>
</dbReference>
<keyword evidence="4" id="KW-0238">DNA-binding</keyword>
<dbReference type="InterPro" id="IPR001138">
    <property type="entry name" value="Zn2Cys6_DnaBD"/>
</dbReference>
<evidence type="ECO:0000256" key="7">
    <source>
        <dbReference type="SAM" id="MobiDB-lite"/>
    </source>
</evidence>
<dbReference type="PANTHER" id="PTHR31845">
    <property type="entry name" value="FINGER DOMAIN PROTEIN, PUTATIVE-RELATED"/>
    <property type="match status" value="1"/>
</dbReference>
<dbReference type="InParanoid" id="A0A316YYG2"/>
<evidence type="ECO:0000256" key="1">
    <source>
        <dbReference type="ARBA" id="ARBA00004123"/>
    </source>
</evidence>
<keyword evidence="6" id="KW-0539">Nucleus</keyword>
<evidence type="ECO:0000259" key="8">
    <source>
        <dbReference type="PROSITE" id="PS50048"/>
    </source>
</evidence>
<keyword evidence="2" id="KW-0479">Metal-binding</keyword>
<evidence type="ECO:0000256" key="3">
    <source>
        <dbReference type="ARBA" id="ARBA00023015"/>
    </source>
</evidence>